<sequence>MKKQISLISFKTMNSSKTTVTPFSNIEADYLTIDELLREFEEQGYPLPRKQVDFRRKSGVVNSHQIKTELNFSKVKGFGSRLVVKKEEAIEYLQRLKQQSVNITYKDVKRVVESYDEVMLKPARAAMRANRNFTGKIEDEIKGKLVEWGLAKYAYQKVGLELVIDFALITVTTRKRDEGDFVRCLINGKDVQIPDGLKLSVKSTSGNLLAVPEVETTWEGDWFVLAKLHLEDKFLYDAIKAGLGLIELDFERNLGWFEIRGFVSKKDFTNAKISYKGVNLPSPFAMDNDFGRENYIMLPTQLNQNPEDFISLLKKIKGSVKPR</sequence>
<name>A0A1F8C3Z5_9BACT</name>
<organism evidence="1 2">
    <name type="scientific">Candidatus Woesebacteria bacterium RIFCSPLOWO2_01_FULL_44_14</name>
    <dbReference type="NCBI Taxonomy" id="1802525"/>
    <lineage>
        <taxon>Bacteria</taxon>
        <taxon>Candidatus Woeseibacteriota</taxon>
    </lineage>
</organism>
<dbReference type="Proteomes" id="UP000178429">
    <property type="component" value="Unassembled WGS sequence"/>
</dbReference>
<comment type="caution">
    <text evidence="1">The sequence shown here is derived from an EMBL/GenBank/DDBJ whole genome shotgun (WGS) entry which is preliminary data.</text>
</comment>
<evidence type="ECO:0000313" key="1">
    <source>
        <dbReference type="EMBL" id="OGM70870.1"/>
    </source>
</evidence>
<proteinExistence type="predicted"/>
<dbReference type="STRING" id="1802525.A2975_01180"/>
<gene>
    <name evidence="1" type="ORF">A2975_01180</name>
</gene>
<protein>
    <submittedName>
        <fullName evidence="1">Uncharacterized protein</fullName>
    </submittedName>
</protein>
<dbReference type="EMBL" id="MGHL01000001">
    <property type="protein sequence ID" value="OGM70870.1"/>
    <property type="molecule type" value="Genomic_DNA"/>
</dbReference>
<reference evidence="1 2" key="1">
    <citation type="journal article" date="2016" name="Nat. Commun.">
        <title>Thousands of microbial genomes shed light on interconnected biogeochemical processes in an aquifer system.</title>
        <authorList>
            <person name="Anantharaman K."/>
            <person name="Brown C.T."/>
            <person name="Hug L.A."/>
            <person name="Sharon I."/>
            <person name="Castelle C.J."/>
            <person name="Probst A.J."/>
            <person name="Thomas B.C."/>
            <person name="Singh A."/>
            <person name="Wilkins M.J."/>
            <person name="Karaoz U."/>
            <person name="Brodie E.L."/>
            <person name="Williams K.H."/>
            <person name="Hubbard S.S."/>
            <person name="Banfield J.F."/>
        </authorList>
    </citation>
    <scope>NUCLEOTIDE SEQUENCE [LARGE SCALE GENOMIC DNA]</scope>
</reference>
<accession>A0A1F8C3Z5</accession>
<dbReference type="AlphaFoldDB" id="A0A1F8C3Z5"/>
<evidence type="ECO:0000313" key="2">
    <source>
        <dbReference type="Proteomes" id="UP000178429"/>
    </source>
</evidence>